<keyword evidence="8" id="KW-0800">Toxin</keyword>
<evidence type="ECO:0000256" key="4">
    <source>
        <dbReference type="ARBA" id="ARBA00022723"/>
    </source>
</evidence>
<dbReference type="InterPro" id="IPR002716">
    <property type="entry name" value="PIN_dom"/>
</dbReference>
<dbReference type="EMBL" id="BAABGJ010000027">
    <property type="protein sequence ID" value="GAA4345554.1"/>
    <property type="molecule type" value="Genomic_DNA"/>
</dbReference>
<evidence type="ECO:0000313" key="11">
    <source>
        <dbReference type="Proteomes" id="UP001500975"/>
    </source>
</evidence>
<evidence type="ECO:0000259" key="9">
    <source>
        <dbReference type="Pfam" id="PF01850"/>
    </source>
</evidence>
<evidence type="ECO:0000256" key="6">
    <source>
        <dbReference type="ARBA" id="ARBA00022842"/>
    </source>
</evidence>
<dbReference type="InterPro" id="IPR050556">
    <property type="entry name" value="Type_II_TA_system_RNase"/>
</dbReference>
<keyword evidence="11" id="KW-1185">Reference proteome</keyword>
<dbReference type="CDD" id="cd18748">
    <property type="entry name" value="PIN_VapC4-5_FitB-like"/>
    <property type="match status" value="1"/>
</dbReference>
<keyword evidence="3 8" id="KW-0540">Nuclease</keyword>
<evidence type="ECO:0000256" key="5">
    <source>
        <dbReference type="ARBA" id="ARBA00022801"/>
    </source>
</evidence>
<feature type="binding site" evidence="8">
    <location>
        <position position="103"/>
    </location>
    <ligand>
        <name>Mg(2+)</name>
        <dbReference type="ChEBI" id="CHEBI:18420"/>
    </ligand>
</feature>
<dbReference type="RefSeq" id="WP_345538786.1">
    <property type="nucleotide sequence ID" value="NZ_BAABGJ010000027.1"/>
</dbReference>
<comment type="caution">
    <text evidence="10">The sequence shown here is derived from an EMBL/GenBank/DDBJ whole genome shotgun (WGS) entry which is preliminary data.</text>
</comment>
<feature type="binding site" evidence="8">
    <location>
        <position position="8"/>
    </location>
    <ligand>
        <name>Mg(2+)</name>
        <dbReference type="ChEBI" id="CHEBI:18420"/>
    </ligand>
</feature>
<reference evidence="11" key="1">
    <citation type="journal article" date="2019" name="Int. J. Syst. Evol. Microbiol.">
        <title>The Global Catalogue of Microorganisms (GCM) 10K type strain sequencing project: providing services to taxonomists for standard genome sequencing and annotation.</title>
        <authorList>
            <consortium name="The Broad Institute Genomics Platform"/>
            <consortium name="The Broad Institute Genome Sequencing Center for Infectious Disease"/>
            <person name="Wu L."/>
            <person name="Ma J."/>
        </authorList>
    </citation>
    <scope>NUCLEOTIDE SEQUENCE [LARGE SCALE GENOMIC DNA]</scope>
    <source>
        <strain evidence="11">JCM 17804</strain>
    </source>
</reference>
<keyword evidence="4 8" id="KW-0479">Metal-binding</keyword>
<comment type="function">
    <text evidence="8">Toxic component of a toxin-antitoxin (TA) system. An RNase.</text>
</comment>
<gene>
    <name evidence="8" type="primary">vapC</name>
    <name evidence="10" type="ORF">GCM10023165_29670</name>
</gene>
<accession>A0ABP8HVT6</accession>
<protein>
    <recommendedName>
        <fullName evidence="8">Ribonuclease VapC</fullName>
        <shortName evidence="8">RNase VapC</shortName>
        <ecNumber evidence="8">3.1.-.-</ecNumber>
    </recommendedName>
    <alternativeName>
        <fullName evidence="8">Toxin VapC</fullName>
    </alternativeName>
</protein>
<name>A0ABP8HVT6_9BURK</name>
<evidence type="ECO:0000256" key="8">
    <source>
        <dbReference type="HAMAP-Rule" id="MF_00265"/>
    </source>
</evidence>
<dbReference type="Gene3D" id="3.40.50.1010">
    <property type="entry name" value="5'-nuclease"/>
    <property type="match status" value="1"/>
</dbReference>
<dbReference type="PANTHER" id="PTHR33653:SF1">
    <property type="entry name" value="RIBONUCLEASE VAPC2"/>
    <property type="match status" value="1"/>
</dbReference>
<evidence type="ECO:0000256" key="2">
    <source>
        <dbReference type="ARBA" id="ARBA00022649"/>
    </source>
</evidence>
<evidence type="ECO:0000256" key="7">
    <source>
        <dbReference type="ARBA" id="ARBA00038093"/>
    </source>
</evidence>
<comment type="similarity">
    <text evidence="7 8">Belongs to the PINc/VapC protein family.</text>
</comment>
<proteinExistence type="inferred from homology"/>
<dbReference type="InterPro" id="IPR022907">
    <property type="entry name" value="VapC_family"/>
</dbReference>
<dbReference type="Proteomes" id="UP001500975">
    <property type="component" value="Unassembled WGS sequence"/>
</dbReference>
<keyword evidence="5 8" id="KW-0378">Hydrolase</keyword>
<dbReference type="HAMAP" id="MF_00265">
    <property type="entry name" value="VapC_Nob1"/>
    <property type="match status" value="1"/>
</dbReference>
<feature type="domain" description="PIN" evidence="9">
    <location>
        <begin position="5"/>
        <end position="130"/>
    </location>
</feature>
<dbReference type="PANTHER" id="PTHR33653">
    <property type="entry name" value="RIBONUCLEASE VAPC2"/>
    <property type="match status" value="1"/>
</dbReference>
<keyword evidence="2 8" id="KW-1277">Toxin-antitoxin system</keyword>
<dbReference type="Pfam" id="PF01850">
    <property type="entry name" value="PIN"/>
    <property type="match status" value="1"/>
</dbReference>
<dbReference type="EC" id="3.1.-.-" evidence="8"/>
<evidence type="ECO:0000256" key="1">
    <source>
        <dbReference type="ARBA" id="ARBA00001946"/>
    </source>
</evidence>
<sequence>MTTGYLLDTNIVSALMRDPQGMVAAILADRLERQPQSRLCTSIVAACELRYGVARHRSRKLPLQLEAVLKDLEVLPLDEPADRHYGKLRADLERLGTPIGPNDLFIAAQALAHKLTLVTDNLREFERVAHLKIENWLR</sequence>
<comment type="cofactor">
    <cofactor evidence="1 8">
        <name>Mg(2+)</name>
        <dbReference type="ChEBI" id="CHEBI:18420"/>
    </cofactor>
</comment>
<dbReference type="SUPFAM" id="SSF88723">
    <property type="entry name" value="PIN domain-like"/>
    <property type="match status" value="1"/>
</dbReference>
<keyword evidence="6 8" id="KW-0460">Magnesium</keyword>
<dbReference type="InterPro" id="IPR029060">
    <property type="entry name" value="PIN-like_dom_sf"/>
</dbReference>
<evidence type="ECO:0000313" key="10">
    <source>
        <dbReference type="EMBL" id="GAA4345554.1"/>
    </source>
</evidence>
<organism evidence="10 11">
    <name type="scientific">Variovorax defluvii</name>
    <dbReference type="NCBI Taxonomy" id="913761"/>
    <lineage>
        <taxon>Bacteria</taxon>
        <taxon>Pseudomonadati</taxon>
        <taxon>Pseudomonadota</taxon>
        <taxon>Betaproteobacteria</taxon>
        <taxon>Burkholderiales</taxon>
        <taxon>Comamonadaceae</taxon>
        <taxon>Variovorax</taxon>
    </lineage>
</organism>
<evidence type="ECO:0000256" key="3">
    <source>
        <dbReference type="ARBA" id="ARBA00022722"/>
    </source>
</evidence>